<organism evidence="2">
    <name type="scientific">Zea mays</name>
    <name type="common">Maize</name>
    <dbReference type="NCBI Taxonomy" id="4577"/>
    <lineage>
        <taxon>Eukaryota</taxon>
        <taxon>Viridiplantae</taxon>
        <taxon>Streptophyta</taxon>
        <taxon>Embryophyta</taxon>
        <taxon>Tracheophyta</taxon>
        <taxon>Spermatophyta</taxon>
        <taxon>Magnoliopsida</taxon>
        <taxon>Liliopsida</taxon>
        <taxon>Poales</taxon>
        <taxon>Poaceae</taxon>
        <taxon>PACMAD clade</taxon>
        <taxon>Panicoideae</taxon>
        <taxon>Andropogonodae</taxon>
        <taxon>Andropogoneae</taxon>
        <taxon>Tripsacinae</taxon>
        <taxon>Zea</taxon>
    </lineage>
</organism>
<evidence type="ECO:0000256" key="1">
    <source>
        <dbReference type="SAM" id="MobiDB-lite"/>
    </source>
</evidence>
<proteinExistence type="evidence at transcript level"/>
<dbReference type="AlphaFoldDB" id="B4FPQ6"/>
<dbReference type="PANTHER" id="PTHR35100">
    <property type="entry name" value="FOLD PROTEIN"/>
    <property type="match status" value="1"/>
</dbReference>
<accession>B4FPQ6</accession>
<feature type="compositionally biased region" description="Basic and acidic residues" evidence="1">
    <location>
        <begin position="1"/>
        <end position="10"/>
    </location>
</feature>
<sequence>MLQEEPERRYLRQLPGRDGSSVEPVPFFQRRNPEAPALGRLHYDCHHNSGRSSASRIATSRGINSHVVHDNNNYVCTCSTQCLSRAVGNENPRLLMAASALLLPFQPLVVSAVHTGLMEASNVIHMYMYLL</sequence>
<name>B4FPQ6_MAIZE</name>
<feature type="region of interest" description="Disordered" evidence="1">
    <location>
        <begin position="1"/>
        <end position="29"/>
    </location>
</feature>
<protein>
    <submittedName>
        <fullName evidence="2">Uncharacterized protein</fullName>
    </submittedName>
</protein>
<reference evidence="2" key="1">
    <citation type="journal article" date="2009" name="PLoS Genet.">
        <title>Sequencing, mapping, and analysis of 27,455 maize full-length cDNAs.</title>
        <authorList>
            <person name="Soderlund C."/>
            <person name="Descour A."/>
            <person name="Kudrna D."/>
            <person name="Bomhoff M."/>
            <person name="Boyd L."/>
            <person name="Currie J."/>
            <person name="Angelova A."/>
            <person name="Collura K."/>
            <person name="Wissotski M."/>
            <person name="Ashley E."/>
            <person name="Morrow D."/>
            <person name="Fernandes J."/>
            <person name="Walbot V."/>
            <person name="Yu Y."/>
        </authorList>
    </citation>
    <scope>NUCLEOTIDE SEQUENCE</scope>
    <source>
        <strain evidence="2">B73</strain>
    </source>
</reference>
<dbReference type="PANTHER" id="PTHR35100:SF3">
    <property type="entry name" value="PGG DOMAIN-CONTAINING PROTEIN"/>
    <property type="match status" value="1"/>
</dbReference>
<dbReference type="HOGENOM" id="CLU_1930614_0_0_1"/>
<dbReference type="EMBL" id="BT039094">
    <property type="protein sequence ID" value="ACF84099.1"/>
    <property type="molecule type" value="mRNA"/>
</dbReference>
<evidence type="ECO:0000313" key="2">
    <source>
        <dbReference type="EMBL" id="ACF84099.1"/>
    </source>
</evidence>